<evidence type="ECO:0000256" key="2">
    <source>
        <dbReference type="ARBA" id="ARBA00009425"/>
    </source>
</evidence>
<keyword evidence="5 7" id="KW-1133">Transmembrane helix</keyword>
<reference evidence="9 10" key="1">
    <citation type="submission" date="2019-03" db="EMBL/GenBank/DDBJ databases">
        <title>Genomic Encyclopedia of Type Strains, Phase IV (KMG-IV): sequencing the most valuable type-strain genomes for metagenomic binning, comparative biology and taxonomic classification.</title>
        <authorList>
            <person name="Goeker M."/>
        </authorList>
    </citation>
    <scope>NUCLEOTIDE SEQUENCE [LARGE SCALE GENOMIC DNA]</scope>
    <source>
        <strain evidence="9 10">DSM 25964</strain>
    </source>
</reference>
<protein>
    <submittedName>
        <fullName evidence="9">Membrane bound hydrogenase subunit mbhF</fullName>
    </submittedName>
</protein>
<dbReference type="OrthoDB" id="9798859at2"/>
<evidence type="ECO:0000313" key="9">
    <source>
        <dbReference type="EMBL" id="TDY56726.1"/>
    </source>
</evidence>
<evidence type="ECO:0000313" key="10">
    <source>
        <dbReference type="Proteomes" id="UP000295066"/>
    </source>
</evidence>
<comment type="caution">
    <text evidence="9">The sequence shown here is derived from an EMBL/GenBank/DDBJ whole genome shotgun (WGS) entry which is preliminary data.</text>
</comment>
<sequence>MRPLSVVVRTGCDLFAWFLIVFGASVIIHGDVTPGGGFQGGAVAATFITLLLVAYGGKKVFSWVRMGIFNGMLLFGLMAFFLLGLMGFPNAFLYNFLAIPHEVVQATGHGVIPPSGTIALMDIAVGIEVAGALSIIVLSMFRGIRLFREGPMEEESGHDR</sequence>
<feature type="transmembrane region" description="Helical" evidence="7">
    <location>
        <begin position="36"/>
        <end position="55"/>
    </location>
</feature>
<evidence type="ECO:0000256" key="4">
    <source>
        <dbReference type="ARBA" id="ARBA00022692"/>
    </source>
</evidence>
<dbReference type="PANTHER" id="PTHR33932">
    <property type="entry name" value="NA(+)/H(+) ANTIPORTER SUBUNIT B"/>
    <property type="match status" value="1"/>
</dbReference>
<keyword evidence="4 7" id="KW-0812">Transmembrane</keyword>
<dbReference type="GO" id="GO:0005886">
    <property type="term" value="C:plasma membrane"/>
    <property type="evidence" value="ECO:0007669"/>
    <property type="project" value="UniProtKB-SubCell"/>
</dbReference>
<keyword evidence="10" id="KW-1185">Reference proteome</keyword>
<accession>A0A4R8M5C9</accession>
<feature type="transmembrane region" description="Helical" evidence="7">
    <location>
        <begin position="118"/>
        <end position="141"/>
    </location>
</feature>
<gene>
    <name evidence="9" type="ORF">C8D99_11727</name>
</gene>
<comment type="similarity">
    <text evidence="2">Belongs to the CPA3 antiporters (TC 2.A.63) subunit B family.</text>
</comment>
<keyword evidence="3" id="KW-1003">Cell membrane</keyword>
<dbReference type="InterPro" id="IPR050622">
    <property type="entry name" value="CPA3_antiporter_subunitB"/>
</dbReference>
<dbReference type="RefSeq" id="WP_133958407.1">
    <property type="nucleotide sequence ID" value="NZ_SORI01000017.1"/>
</dbReference>
<dbReference type="NCBIfam" id="NF006248">
    <property type="entry name" value="PRK08386.1"/>
    <property type="match status" value="1"/>
</dbReference>
<feature type="transmembrane region" description="Helical" evidence="7">
    <location>
        <begin position="67"/>
        <end position="88"/>
    </location>
</feature>
<dbReference type="PANTHER" id="PTHR33932:SF4">
    <property type="entry name" value="NA(+)_H(+) ANTIPORTER SUBUNIT B"/>
    <property type="match status" value="1"/>
</dbReference>
<name>A0A4R8M5C9_9BACT</name>
<dbReference type="InterPro" id="IPR007182">
    <property type="entry name" value="MnhB"/>
</dbReference>
<feature type="domain" description="Na+/H+ antiporter MnhB subunit-related protein" evidence="8">
    <location>
        <begin position="7"/>
        <end position="134"/>
    </location>
</feature>
<dbReference type="EMBL" id="SORI01000017">
    <property type="protein sequence ID" value="TDY56726.1"/>
    <property type="molecule type" value="Genomic_DNA"/>
</dbReference>
<dbReference type="Proteomes" id="UP000295066">
    <property type="component" value="Unassembled WGS sequence"/>
</dbReference>
<organism evidence="9 10">
    <name type="scientific">Aminivibrio pyruvatiphilus</name>
    <dbReference type="NCBI Taxonomy" id="1005740"/>
    <lineage>
        <taxon>Bacteria</taxon>
        <taxon>Thermotogati</taxon>
        <taxon>Synergistota</taxon>
        <taxon>Synergistia</taxon>
        <taxon>Synergistales</taxon>
        <taxon>Aminobacteriaceae</taxon>
        <taxon>Aminivibrio</taxon>
    </lineage>
</organism>
<evidence type="ECO:0000256" key="7">
    <source>
        <dbReference type="SAM" id="Phobius"/>
    </source>
</evidence>
<evidence type="ECO:0000256" key="6">
    <source>
        <dbReference type="ARBA" id="ARBA00023136"/>
    </source>
</evidence>
<comment type="subcellular location">
    <subcellularLocation>
        <location evidence="1">Cell membrane</location>
        <topology evidence="1">Multi-pass membrane protein</topology>
    </subcellularLocation>
</comment>
<keyword evidence="6 7" id="KW-0472">Membrane</keyword>
<proteinExistence type="inferred from homology"/>
<evidence type="ECO:0000256" key="3">
    <source>
        <dbReference type="ARBA" id="ARBA00022475"/>
    </source>
</evidence>
<dbReference type="AlphaFoldDB" id="A0A4R8M5C9"/>
<evidence type="ECO:0000256" key="5">
    <source>
        <dbReference type="ARBA" id="ARBA00022989"/>
    </source>
</evidence>
<dbReference type="Pfam" id="PF04039">
    <property type="entry name" value="MnhB"/>
    <property type="match status" value="1"/>
</dbReference>
<feature type="transmembrane region" description="Helical" evidence="7">
    <location>
        <begin position="12"/>
        <end position="30"/>
    </location>
</feature>
<evidence type="ECO:0000259" key="8">
    <source>
        <dbReference type="Pfam" id="PF04039"/>
    </source>
</evidence>
<evidence type="ECO:0000256" key="1">
    <source>
        <dbReference type="ARBA" id="ARBA00004651"/>
    </source>
</evidence>